<feature type="region of interest" description="Disordered" evidence="1">
    <location>
        <begin position="473"/>
        <end position="498"/>
    </location>
</feature>
<feature type="compositionally biased region" description="Low complexity" evidence="1">
    <location>
        <begin position="478"/>
        <end position="498"/>
    </location>
</feature>
<organism evidence="2 3">
    <name type="scientific">Mycobacterium phage Sheen</name>
    <dbReference type="NCBI Taxonomy" id="1589274"/>
    <lineage>
        <taxon>Viruses</taxon>
        <taxon>Duplodnaviria</taxon>
        <taxon>Heunggongvirae</taxon>
        <taxon>Uroviricota</taxon>
        <taxon>Caudoviricetes</taxon>
        <taxon>Sheenvirus</taxon>
        <taxon>Sheenvirus Sheen</taxon>
    </lineage>
</organism>
<dbReference type="InterPro" id="IPR021145">
    <property type="entry name" value="Portal_protein_SPP1_Gp6-like"/>
</dbReference>
<proteinExistence type="predicted"/>
<name>A0A0B4ZYC3_9CAUD</name>
<evidence type="ECO:0000256" key="1">
    <source>
        <dbReference type="SAM" id="MobiDB-lite"/>
    </source>
</evidence>
<keyword evidence="3" id="KW-1185">Reference proteome</keyword>
<dbReference type="GeneID" id="26635393"/>
<dbReference type="EMBL" id="KP273225">
    <property type="protein sequence ID" value="AJD82432.1"/>
    <property type="molecule type" value="Genomic_DNA"/>
</dbReference>
<dbReference type="OrthoDB" id="3592at10239"/>
<dbReference type="RefSeq" id="YP_009209051.1">
    <property type="nucleotide sequence ID" value="NC_028914.1"/>
</dbReference>
<accession>A0A0B4ZYC3</accession>
<sequence>MTSPIQQEQQGIDVNKRRDELINEFEQKQGALAENTAYYESERRPDAIGIAVPPEMQDLLAHVGYPRLYVNAVADRLELEGFRLAGQKEEDSGSEGEGDTTLADSMWDWWQKNNLDVESTLGHVEALVQGTSYVTVSAPDPQWDFGVDPTVPIIRVEPPTNLHVKIDPRSRQVTEAIRVIYNDDGSEVIAATLYLVDQTVYFDKVEGEWAQVRPPVVHNMGLVPVVPIPNRIRLSDLYGTTEITPELRSVTDAAARTLMLMQATAELMGVPLRLLFGVTKRELGIPDDDPDEPVTPRQAFEAYYARILGFEQAEGKAYQFDAAELRNFVDALDALDKKAAAYTGLPPQYLSFSSENPASAEAIRSSESRLVMAAERKALIFGGAWEQVMRVAYKVMNPGGEIPPELYRLESVWRDPSTPTYAAKADAAVKLYGQGMGVIPKEQARIDMGYSIEQRKLMKEWDDQENPVMGALGQVLNPRTGRPTAAATGTETQGATEK</sequence>
<evidence type="ECO:0000313" key="3">
    <source>
        <dbReference type="Proteomes" id="UP000031723"/>
    </source>
</evidence>
<dbReference type="Pfam" id="PF05133">
    <property type="entry name" value="SPP1_portal"/>
    <property type="match status" value="1"/>
</dbReference>
<dbReference type="KEGG" id="vg:26635393"/>
<evidence type="ECO:0000313" key="2">
    <source>
        <dbReference type="EMBL" id="AJD82432.1"/>
    </source>
</evidence>
<dbReference type="Proteomes" id="UP000031723">
    <property type="component" value="Segment"/>
</dbReference>
<reference evidence="2 3" key="1">
    <citation type="submission" date="2014-12" db="EMBL/GenBank/DDBJ databases">
        <authorList>
            <person name="Cote D."/>
            <person name="Daigle Z."/>
            <person name="Borges K.M."/>
            <person name="Adams S.D."/>
            <person name="Alvey R.M."/>
            <person name="Barekzi N."/>
            <person name="Beal Z.N."/>
            <person name="Briggs L.A."/>
            <person name="Brown T."/>
            <person name="Coomans R.J."/>
            <person name="D'Elia T."/>
            <person name="Doss J.H."/>
            <person name="Ellsworth J.A."/>
            <person name="Ettinger W.F."/>
            <person name="Fox D.J."/>
            <person name="Gauthier D.T."/>
            <person name="Andriolo J.M."/>
            <person name="Grubb S."/>
            <person name="Gugssa A.H."/>
            <person name="Hauser C.R."/>
            <person name="Hull A.K."/>
            <person name="Jackson N."/>
            <person name="Kart M.U."/>
            <person name="Korey C.A."/>
            <person name="Makemson J."/>
            <person name="McKinney A.L."/>
            <person name="Nelson P.R."/>
            <person name="Newman R.H."/>
            <person name="Powell G."/>
            <person name="Rodriguez-Lanetty M."/>
            <person name="Royer D."/>
            <person name="Sabila M.H."/>
            <person name="Sadana R."/>
            <person name="Saha S."/>
            <person name="Sangster N."/>
            <person name="Slowan-Pomeroy T."/>
            <person name="Urbinati C.R."/>
            <person name="Ward R.E."/>
            <person name="Warner M."/>
            <person name="Williamson B."/>
            <person name="Biederman B."/>
            <person name="Cresawn S.G."/>
            <person name="Bowman C.A."/>
            <person name="Russell D.A."/>
            <person name="Pope W.H."/>
            <person name="Jacobs-Sera D."/>
            <person name="Hendrix R.W."/>
            <person name="Hatfull G.H."/>
        </authorList>
    </citation>
    <scope>NUCLEOTIDE SEQUENCE [LARGE SCALE GENOMIC DNA]</scope>
</reference>
<protein>
    <submittedName>
        <fullName evidence="2">Portal protein</fullName>
    </submittedName>
</protein>
<gene>
    <name evidence="2" type="primary">14</name>
    <name evidence="2" type="ORF">SHEEN_14</name>
</gene>